<dbReference type="SUPFAM" id="SSF53474">
    <property type="entry name" value="alpha/beta-Hydrolases"/>
    <property type="match status" value="1"/>
</dbReference>
<dbReference type="InterPro" id="IPR001031">
    <property type="entry name" value="Thioesterase"/>
</dbReference>
<keyword evidence="4" id="KW-1185">Reference proteome</keyword>
<dbReference type="Gene3D" id="3.40.50.1820">
    <property type="entry name" value="alpha/beta hydrolase"/>
    <property type="match status" value="1"/>
</dbReference>
<keyword evidence="3" id="KW-0378">Hydrolase</keyword>
<dbReference type="InterPro" id="IPR012223">
    <property type="entry name" value="TEII"/>
</dbReference>
<gene>
    <name evidence="3" type="ORF">PZA18_22535</name>
</gene>
<dbReference type="EMBL" id="JARRAF010000054">
    <property type="protein sequence ID" value="MDK2126827.1"/>
    <property type="molecule type" value="Genomic_DNA"/>
</dbReference>
<protein>
    <submittedName>
        <fullName evidence="3">Alpha/beta fold hydrolase</fullName>
    </submittedName>
</protein>
<accession>A0ABT7E3C7</accession>
<evidence type="ECO:0000256" key="1">
    <source>
        <dbReference type="ARBA" id="ARBA00007169"/>
    </source>
</evidence>
<comment type="similarity">
    <text evidence="1">Belongs to the thioesterase family.</text>
</comment>
<name>A0ABT7E3C7_9NEIS</name>
<evidence type="ECO:0000259" key="2">
    <source>
        <dbReference type="Pfam" id="PF00975"/>
    </source>
</evidence>
<evidence type="ECO:0000313" key="3">
    <source>
        <dbReference type="EMBL" id="MDK2126827.1"/>
    </source>
</evidence>
<dbReference type="RefSeq" id="WP_284103149.1">
    <property type="nucleotide sequence ID" value="NZ_JARRAF010000054.1"/>
</dbReference>
<dbReference type="InterPro" id="IPR029058">
    <property type="entry name" value="AB_hydrolase_fold"/>
</dbReference>
<dbReference type="GO" id="GO:0016787">
    <property type="term" value="F:hydrolase activity"/>
    <property type="evidence" value="ECO:0007669"/>
    <property type="project" value="UniProtKB-KW"/>
</dbReference>
<sequence length="264" mass="28384">MSDAVISLAKARPEATVQWLFLHHAGGSSYPYLQLANQLSAANEAYCLELPGRGARFMEPLQAGAAATLASILAAVRQRGLGRDKPLMLFGHSLGAELAFQLAGQLQQQAPQMQLGLTLSARVFVDPAEPGAVPEAPLSDQAILNLLQQYEGTPPEVLADAALREYVIGVMRSDLALLADLCRLPKPALALPVRVVGGDSDFRVPVARLAQWQQVFRQTITPQVFTGGHFYLFSCPEFVSWLEQCGRALLCQSGQADEAAGHPV</sequence>
<dbReference type="Proteomes" id="UP001172778">
    <property type="component" value="Unassembled WGS sequence"/>
</dbReference>
<dbReference type="Pfam" id="PF00975">
    <property type="entry name" value="Thioesterase"/>
    <property type="match status" value="1"/>
</dbReference>
<dbReference type="PANTHER" id="PTHR11487:SF0">
    <property type="entry name" value="S-ACYL FATTY ACID SYNTHASE THIOESTERASE, MEDIUM CHAIN"/>
    <property type="match status" value="1"/>
</dbReference>
<proteinExistence type="inferred from homology"/>
<dbReference type="PANTHER" id="PTHR11487">
    <property type="entry name" value="THIOESTERASE"/>
    <property type="match status" value="1"/>
</dbReference>
<evidence type="ECO:0000313" key="4">
    <source>
        <dbReference type="Proteomes" id="UP001172778"/>
    </source>
</evidence>
<feature type="domain" description="Thioesterase" evidence="2">
    <location>
        <begin position="21"/>
        <end position="238"/>
    </location>
</feature>
<reference evidence="3" key="1">
    <citation type="submission" date="2023-03" db="EMBL/GenBank/DDBJ databases">
        <title>Chitinimonas shenzhenensis gen. nov., sp. nov., a novel member of family Burkholderiaceae isolated from activated sludge collected in Shen Zhen, China.</title>
        <authorList>
            <person name="Wang X."/>
        </authorList>
    </citation>
    <scope>NUCLEOTIDE SEQUENCE</scope>
    <source>
        <strain evidence="3">DQS-5</strain>
    </source>
</reference>
<comment type="caution">
    <text evidence="3">The sequence shown here is derived from an EMBL/GenBank/DDBJ whole genome shotgun (WGS) entry which is preliminary data.</text>
</comment>
<organism evidence="3 4">
    <name type="scientific">Parachitinimonas caeni</name>
    <dbReference type="NCBI Taxonomy" id="3031301"/>
    <lineage>
        <taxon>Bacteria</taxon>
        <taxon>Pseudomonadati</taxon>
        <taxon>Pseudomonadota</taxon>
        <taxon>Betaproteobacteria</taxon>
        <taxon>Neisseriales</taxon>
        <taxon>Chitinibacteraceae</taxon>
        <taxon>Parachitinimonas</taxon>
    </lineage>
</organism>